<feature type="domain" description="Reverse transcriptase" evidence="1">
    <location>
        <begin position="4"/>
        <end position="127"/>
    </location>
</feature>
<evidence type="ECO:0000313" key="3">
    <source>
        <dbReference type="Proteomes" id="UP000288805"/>
    </source>
</evidence>
<dbReference type="Pfam" id="PF00078">
    <property type="entry name" value="RVT_1"/>
    <property type="match status" value="1"/>
</dbReference>
<evidence type="ECO:0000313" key="2">
    <source>
        <dbReference type="EMBL" id="RVW99889.1"/>
    </source>
</evidence>
<dbReference type="PANTHER" id="PTHR24559:SF444">
    <property type="entry name" value="REVERSE TRANSCRIPTASE DOMAIN-CONTAINING PROTEIN"/>
    <property type="match status" value="1"/>
</dbReference>
<dbReference type="PANTHER" id="PTHR24559">
    <property type="entry name" value="TRANSPOSON TY3-I GAG-POL POLYPROTEIN"/>
    <property type="match status" value="1"/>
</dbReference>
<dbReference type="InterPro" id="IPR043502">
    <property type="entry name" value="DNA/RNA_pol_sf"/>
</dbReference>
<gene>
    <name evidence="2" type="primary">TY3B-I_574</name>
    <name evidence="2" type="ORF">CK203_029231</name>
</gene>
<name>A0A438IT35_VITVI</name>
<dbReference type="InterPro" id="IPR000477">
    <property type="entry name" value="RT_dom"/>
</dbReference>
<protein>
    <submittedName>
        <fullName evidence="2">Transposon Ty3-I Gag-Pol polyprotein</fullName>
    </submittedName>
</protein>
<reference evidence="2 3" key="1">
    <citation type="journal article" date="2018" name="PLoS Genet.">
        <title>Population sequencing reveals clonal diversity and ancestral inbreeding in the grapevine cultivar Chardonnay.</title>
        <authorList>
            <person name="Roach M.J."/>
            <person name="Johnson D.L."/>
            <person name="Bohlmann J."/>
            <person name="van Vuuren H.J."/>
            <person name="Jones S.J."/>
            <person name="Pretorius I.S."/>
            <person name="Schmidt S.A."/>
            <person name="Borneman A.R."/>
        </authorList>
    </citation>
    <scope>NUCLEOTIDE SEQUENCE [LARGE SCALE GENOMIC DNA]</scope>
    <source>
        <strain evidence="3">cv. Chardonnay</strain>
        <tissue evidence="2">Leaf</tissue>
    </source>
</reference>
<dbReference type="Gene3D" id="3.30.70.270">
    <property type="match status" value="1"/>
</dbReference>
<dbReference type="InterPro" id="IPR053134">
    <property type="entry name" value="RNA-dir_DNA_polymerase"/>
</dbReference>
<dbReference type="EMBL" id="QGNW01000085">
    <property type="protein sequence ID" value="RVW99889.1"/>
    <property type="molecule type" value="Genomic_DNA"/>
</dbReference>
<accession>A0A438IT35</accession>
<evidence type="ECO:0000259" key="1">
    <source>
        <dbReference type="Pfam" id="PF00078"/>
    </source>
</evidence>
<sequence>MVVVPKRDGRWIVCVDYTNLNDIYPNDSFLLPQIDQIVDAITGHGMLSFLDAFFRYHQIPMFHPDEEKITFVTPQGLYYYRVMSFVLKNASTTYQRLMKKIFKSLIGRIVEVYIDDIVVKSKTRVEHV</sequence>
<comment type="caution">
    <text evidence="2">The sequence shown here is derived from an EMBL/GenBank/DDBJ whole genome shotgun (WGS) entry which is preliminary data.</text>
</comment>
<dbReference type="Gene3D" id="3.10.10.10">
    <property type="entry name" value="HIV Type 1 Reverse Transcriptase, subunit A, domain 1"/>
    <property type="match status" value="1"/>
</dbReference>
<dbReference type="CDD" id="cd01647">
    <property type="entry name" value="RT_LTR"/>
    <property type="match status" value="1"/>
</dbReference>
<dbReference type="Proteomes" id="UP000288805">
    <property type="component" value="Unassembled WGS sequence"/>
</dbReference>
<dbReference type="SUPFAM" id="SSF56672">
    <property type="entry name" value="DNA/RNA polymerases"/>
    <property type="match status" value="1"/>
</dbReference>
<dbReference type="AlphaFoldDB" id="A0A438IT35"/>
<organism evidence="2 3">
    <name type="scientific">Vitis vinifera</name>
    <name type="common">Grape</name>
    <dbReference type="NCBI Taxonomy" id="29760"/>
    <lineage>
        <taxon>Eukaryota</taxon>
        <taxon>Viridiplantae</taxon>
        <taxon>Streptophyta</taxon>
        <taxon>Embryophyta</taxon>
        <taxon>Tracheophyta</taxon>
        <taxon>Spermatophyta</taxon>
        <taxon>Magnoliopsida</taxon>
        <taxon>eudicotyledons</taxon>
        <taxon>Gunneridae</taxon>
        <taxon>Pentapetalae</taxon>
        <taxon>rosids</taxon>
        <taxon>Vitales</taxon>
        <taxon>Vitaceae</taxon>
        <taxon>Viteae</taxon>
        <taxon>Vitis</taxon>
    </lineage>
</organism>
<dbReference type="InterPro" id="IPR043128">
    <property type="entry name" value="Rev_trsase/Diguanyl_cyclase"/>
</dbReference>
<proteinExistence type="predicted"/>